<evidence type="ECO:0000256" key="3">
    <source>
        <dbReference type="ARBA" id="ARBA00023065"/>
    </source>
</evidence>
<dbReference type="Proteomes" id="UP000501316">
    <property type="component" value="Chromosome"/>
</dbReference>
<reference evidence="5" key="3">
    <citation type="journal article" date="2022" name="Int. J. Syst. Evol. Microbiol.">
        <title>Caproicibacterium lactatifermentans sp. nov., isolated from pit clay used for the production of Chinese strong aroma-type liquor.</title>
        <authorList>
            <person name="Wang H."/>
            <person name="Gu Y."/>
            <person name="Zhao D."/>
            <person name="Qiao Z."/>
            <person name="Zheng J."/>
            <person name="Gao J."/>
            <person name="Ren C."/>
            <person name="Xu Y."/>
        </authorList>
    </citation>
    <scope>NUCLEOTIDE SEQUENCE</scope>
    <source>
        <strain evidence="5">JNU-WLY1368</strain>
    </source>
</reference>
<organism evidence="4 6">
    <name type="scientific">Caproicibacterium lactatifermentans</name>
    <dbReference type="NCBI Taxonomy" id="2666138"/>
    <lineage>
        <taxon>Bacteria</taxon>
        <taxon>Bacillati</taxon>
        <taxon>Bacillota</taxon>
        <taxon>Clostridia</taxon>
        <taxon>Eubacteriales</taxon>
        <taxon>Oscillospiraceae</taxon>
        <taxon>Caproicibacterium</taxon>
    </lineage>
</organism>
<dbReference type="InterPro" id="IPR044911">
    <property type="entry name" value="V-type_ATPase_csu/dsu_dom_3"/>
</dbReference>
<reference evidence="5" key="2">
    <citation type="journal article" date="2021" name="Appl. Environ. Microbiol.">
        <title>Adaptability of a Caproate-Producing Bacterium Contributes to Its Dominance in an Anaerobic Fermentation System.</title>
        <authorList>
            <person name="Wang H."/>
            <person name="Gu Y."/>
            <person name="Zhou W."/>
            <person name="Zhao D."/>
            <person name="Qiao Z."/>
            <person name="Zheng J."/>
            <person name="Gao J."/>
            <person name="Chen X."/>
            <person name="Ren C."/>
            <person name="Xu Y."/>
        </authorList>
    </citation>
    <scope>NUCLEOTIDE SEQUENCE</scope>
    <source>
        <strain evidence="5">JNU-WLY1368</strain>
    </source>
</reference>
<dbReference type="InterPro" id="IPR002843">
    <property type="entry name" value="ATPase_V0-cplx_csu/dsu"/>
</dbReference>
<evidence type="ECO:0000313" key="5">
    <source>
        <dbReference type="EMBL" id="QKO30459.1"/>
    </source>
</evidence>
<dbReference type="Proteomes" id="UP000509623">
    <property type="component" value="Chromosome"/>
</dbReference>
<dbReference type="AlphaFoldDB" id="A0A859DQZ3"/>
<keyword evidence="2" id="KW-0813">Transport</keyword>
<dbReference type="EMBL" id="CP046161">
    <property type="protein sequence ID" value="QKO30459.1"/>
    <property type="molecule type" value="Genomic_DNA"/>
</dbReference>
<accession>A0A859DQZ3</accession>
<dbReference type="Gene3D" id="1.20.1690.10">
    <property type="entry name" value="V-type ATP synthase subunit C domain"/>
    <property type="match status" value="2"/>
</dbReference>
<evidence type="ECO:0000256" key="1">
    <source>
        <dbReference type="ARBA" id="ARBA00006709"/>
    </source>
</evidence>
<keyword evidence="3" id="KW-0406">Ion transport</keyword>
<evidence type="ECO:0000313" key="4">
    <source>
        <dbReference type="EMBL" id="QKN24527.1"/>
    </source>
</evidence>
<evidence type="ECO:0000313" key="7">
    <source>
        <dbReference type="Proteomes" id="UP000509623"/>
    </source>
</evidence>
<dbReference type="GO" id="GO:0046961">
    <property type="term" value="F:proton-transporting ATPase activity, rotational mechanism"/>
    <property type="evidence" value="ECO:0007669"/>
    <property type="project" value="InterPro"/>
</dbReference>
<dbReference type="RefSeq" id="WP_086035140.1">
    <property type="nucleotide sequence ID" value="NZ_CP046051.1"/>
</dbReference>
<keyword evidence="7" id="KW-1185">Reference proteome</keyword>
<dbReference type="Pfam" id="PF01992">
    <property type="entry name" value="vATP-synt_AC39"/>
    <property type="match status" value="1"/>
</dbReference>
<proteinExistence type="inferred from homology"/>
<evidence type="ECO:0000313" key="6">
    <source>
        <dbReference type="Proteomes" id="UP000501316"/>
    </source>
</evidence>
<sequence>MSENSYIYAVARIRTKEMQLLNASFLEQLLAAPDEAQCLRLLQERGWGSGSAEEVLTQEHQKTWDLIAELVGDMSVFDVFLYQNDYHNLKAAVKEACTAGKHPGIYMQQGTVPYTRIQKAVEGRNFSLLPERMRVVAEKAMNTLLHTRDGQLCDCIIDKAALEAIEQAGKDSKEELLALYGELVVVTADIKTAVRAQKTGKDRAFLERSLASCDTLDIVALTDAALTGFSAICSYLEKTPYAEAVPELKVSAAAFERWCDNLLIHRIHPQLHNPFGIGPLAAYILARESEIKTVRIILSGKRNDLSEASIRERVRETYV</sequence>
<dbReference type="InterPro" id="IPR050873">
    <property type="entry name" value="V-ATPase_V0D/AC39_subunit"/>
</dbReference>
<dbReference type="InterPro" id="IPR036079">
    <property type="entry name" value="ATPase_csu/dsu_sf"/>
</dbReference>
<dbReference type="InterPro" id="IPR035067">
    <property type="entry name" value="V-type_ATPase_csu/dsu"/>
</dbReference>
<dbReference type="SUPFAM" id="SSF103486">
    <property type="entry name" value="V-type ATP synthase subunit C"/>
    <property type="match status" value="1"/>
</dbReference>
<evidence type="ECO:0000256" key="2">
    <source>
        <dbReference type="ARBA" id="ARBA00022448"/>
    </source>
</evidence>
<protein>
    <submittedName>
        <fullName evidence="4">V-type ATP synthase subunit C</fullName>
    </submittedName>
</protein>
<dbReference type="EMBL" id="CP046051">
    <property type="protein sequence ID" value="QKN24527.1"/>
    <property type="molecule type" value="Genomic_DNA"/>
</dbReference>
<reference evidence="6 7" key="1">
    <citation type="submission" date="2019-11" db="EMBL/GenBank/DDBJ databases">
        <authorList>
            <person name="Ren C."/>
            <person name="Wang H."/>
            <person name="Xu Y."/>
        </authorList>
    </citation>
    <scope>NUCLEOTIDE SEQUENCE [LARGE SCALE GENOMIC DNA]</scope>
    <source>
        <strain evidence="7">JNU-WLY1368</strain>
        <strain evidence="4 6">LBM 19010</strain>
    </source>
</reference>
<name>A0A859DQZ3_9FIRM</name>
<dbReference type="PANTHER" id="PTHR38682">
    <property type="entry name" value="V-TYPE ATP SYNTHASE SUBUNIT C"/>
    <property type="match status" value="1"/>
</dbReference>
<dbReference type="KEGG" id="clf:GJQ69_08595"/>
<gene>
    <name evidence="4" type="ORF">GJQ69_08595</name>
    <name evidence="5" type="ORF">GKP14_05195</name>
</gene>
<comment type="similarity">
    <text evidence="1">Belongs to the V-ATPase V0D/AC39 subunit family.</text>
</comment>
<dbReference type="PANTHER" id="PTHR38682:SF1">
    <property type="entry name" value="V-TYPE ATP SYNTHASE SUBUNIT C"/>
    <property type="match status" value="1"/>
</dbReference>
<dbReference type="Gene3D" id="1.10.132.50">
    <property type="entry name" value="ATP synthase (C/AC39) subunit, domain 3"/>
    <property type="match status" value="1"/>
</dbReference>